<dbReference type="Pfam" id="PF21088">
    <property type="entry name" value="MS_channel_1st"/>
    <property type="match status" value="1"/>
</dbReference>
<evidence type="ECO:0000256" key="5">
    <source>
        <dbReference type="ARBA" id="ARBA00022989"/>
    </source>
</evidence>
<evidence type="ECO:0000313" key="12">
    <source>
        <dbReference type="EMBL" id="KAA2212631.1"/>
    </source>
</evidence>
<evidence type="ECO:0000313" key="13">
    <source>
        <dbReference type="Proteomes" id="UP000322110"/>
    </source>
</evidence>
<dbReference type="OrthoDB" id="9814206at2"/>
<dbReference type="InterPro" id="IPR045276">
    <property type="entry name" value="YbiO_bact"/>
</dbReference>
<dbReference type="Gene3D" id="2.30.30.60">
    <property type="match status" value="1"/>
</dbReference>
<dbReference type="GO" id="GO:0008381">
    <property type="term" value="F:mechanosensitive monoatomic ion channel activity"/>
    <property type="evidence" value="ECO:0007669"/>
    <property type="project" value="InterPro"/>
</dbReference>
<keyword evidence="6 8" id="KW-0472">Membrane</keyword>
<reference evidence="12 13" key="1">
    <citation type="journal article" date="2015" name="Int. J. Syst. Evol. Microbiol.">
        <title>Roseomonas oryzae sp. nov., isolated from paddy rhizosphere soil.</title>
        <authorList>
            <person name="Ramaprasad E.V."/>
            <person name="Sasikala Ch."/>
            <person name="Ramana Ch.V."/>
        </authorList>
    </citation>
    <scope>NUCLEOTIDE SEQUENCE [LARGE SCALE GENOMIC DNA]</scope>
    <source>
        <strain evidence="12 13">KCTC 42542</strain>
    </source>
</reference>
<keyword evidence="13" id="KW-1185">Reference proteome</keyword>
<feature type="signal peptide" evidence="9">
    <location>
        <begin position="1"/>
        <end position="26"/>
    </location>
</feature>
<dbReference type="SUPFAM" id="SSF82689">
    <property type="entry name" value="Mechanosensitive channel protein MscS (YggB), C-terminal domain"/>
    <property type="match status" value="1"/>
</dbReference>
<gene>
    <name evidence="12" type="ORF">F0Q34_12985</name>
</gene>
<evidence type="ECO:0000256" key="4">
    <source>
        <dbReference type="ARBA" id="ARBA00022692"/>
    </source>
</evidence>
<keyword evidence="5 8" id="KW-1133">Transmembrane helix</keyword>
<organism evidence="12 13">
    <name type="scientific">Teichococcus oryzae</name>
    <dbReference type="NCBI Taxonomy" id="1608942"/>
    <lineage>
        <taxon>Bacteria</taxon>
        <taxon>Pseudomonadati</taxon>
        <taxon>Pseudomonadota</taxon>
        <taxon>Alphaproteobacteria</taxon>
        <taxon>Acetobacterales</taxon>
        <taxon>Roseomonadaceae</taxon>
        <taxon>Roseomonas</taxon>
    </lineage>
</organism>
<dbReference type="Gene3D" id="1.10.287.1260">
    <property type="match status" value="1"/>
</dbReference>
<dbReference type="InterPro" id="IPR011014">
    <property type="entry name" value="MscS_channel_TM-2"/>
</dbReference>
<feature type="transmembrane region" description="Helical" evidence="8">
    <location>
        <begin position="298"/>
        <end position="316"/>
    </location>
</feature>
<dbReference type="PANTHER" id="PTHR30460:SF0">
    <property type="entry name" value="MODERATE CONDUCTANCE MECHANOSENSITIVE CHANNEL YBIO"/>
    <property type="match status" value="1"/>
</dbReference>
<evidence type="ECO:0000256" key="2">
    <source>
        <dbReference type="ARBA" id="ARBA00008017"/>
    </source>
</evidence>
<protein>
    <submittedName>
        <fullName evidence="12">Mechanosensitive ion channel</fullName>
    </submittedName>
</protein>
<feature type="transmembrane region" description="Helical" evidence="8">
    <location>
        <begin position="328"/>
        <end position="349"/>
    </location>
</feature>
<feature type="region of interest" description="Disordered" evidence="7">
    <location>
        <begin position="88"/>
        <end position="122"/>
    </location>
</feature>
<comment type="caution">
    <text evidence="12">The sequence shown here is derived from an EMBL/GenBank/DDBJ whole genome shotgun (WGS) entry which is preliminary data.</text>
</comment>
<dbReference type="EMBL" id="VUKA01000006">
    <property type="protein sequence ID" value="KAA2212631.1"/>
    <property type="molecule type" value="Genomic_DNA"/>
</dbReference>
<accession>A0A5B2TDR5</accession>
<keyword evidence="4 8" id="KW-0812">Transmembrane</keyword>
<dbReference type="InterPro" id="IPR011066">
    <property type="entry name" value="MscS_channel_C_sf"/>
</dbReference>
<sequence>MAGPKHPILLFLAALLFLALSPPAEAQAPTMAAAPAAPAQAGPADEAADDPVAALDGILGTLRSDADRAAFVRQLEQLRDSLAQQRAIPPTQGAPAQGAPAQGTPAQSAAPAVTSPAEAEPPAQEGLLGAVAAGLTDVGQTVRQQVEGGAVQNRFIGAARQISGRLGTAWNNGGVLDFALWAGAGWALAALALYGLSRLRWLRPRPDGERFHPDNRGDLFRSAGLEMLRRLTPLAVATAIIFAWPAMLPRGWQEARLFFAVATPLLVGAAAWRLGFPLLFLLGPLRGWQTTHYARRRLLPWLAAMASLALFSSSFRDPDLRWIIGPDASLLLALALDIALGIVALMFIIRHRRAVQRLLVESRAEGERKGVLHNVVTQIAANWHLLGLALVAGHLITRFFGLGQGSFFGRALLTLGAIALIMAVTFALSGGLAKLVNGLDSGNGGLVRRLQWRFLGLLRILLRIAGVIVMVVVGLQIWNIDVMAWASRGIGLAIVRPLAAIGVAVLIGWVLWILVDTAVEHALSTPPSGAARDHSTRARTLLPMLRNFAFVVLCALTVIAIMSNLGINVAPLLAGAGVIGLAISFGSQQLVQDVITGLFMLIEDTIAIGDTIDTGDRAGVVESVTIRTVRVRDGEGALHTIPFSQIKAVKNRSRGFGVYTVKVVVGYDTDLDRAMRIMTEVGEELQRDPAFSGNMLGGLSIWGVDQFTPDGITIMGGLRTRALQQWGVGRAFNLRLKQRFDAEGIALTPPRPTVVMPARGAWPEPEAGPDSGTEIRQPA</sequence>
<evidence type="ECO:0000256" key="9">
    <source>
        <dbReference type="SAM" id="SignalP"/>
    </source>
</evidence>
<dbReference type="Pfam" id="PF00924">
    <property type="entry name" value="MS_channel_2nd"/>
    <property type="match status" value="1"/>
</dbReference>
<evidence type="ECO:0000256" key="1">
    <source>
        <dbReference type="ARBA" id="ARBA00004651"/>
    </source>
</evidence>
<dbReference type="Gene3D" id="3.30.70.100">
    <property type="match status" value="1"/>
</dbReference>
<dbReference type="GO" id="GO:0005886">
    <property type="term" value="C:plasma membrane"/>
    <property type="evidence" value="ECO:0007669"/>
    <property type="project" value="UniProtKB-SubCell"/>
</dbReference>
<evidence type="ECO:0000256" key="7">
    <source>
        <dbReference type="SAM" id="MobiDB-lite"/>
    </source>
</evidence>
<evidence type="ECO:0000256" key="6">
    <source>
        <dbReference type="ARBA" id="ARBA00023136"/>
    </source>
</evidence>
<feature type="transmembrane region" description="Helical" evidence="8">
    <location>
        <begin position="370"/>
        <end position="396"/>
    </location>
</feature>
<feature type="region of interest" description="Disordered" evidence="7">
    <location>
        <begin position="756"/>
        <end position="779"/>
    </location>
</feature>
<comment type="similarity">
    <text evidence="2">Belongs to the MscS (TC 1.A.23) family.</text>
</comment>
<feature type="domain" description="Mechanosensitive ion channel MscS" evidence="10">
    <location>
        <begin position="590"/>
        <end position="653"/>
    </location>
</feature>
<dbReference type="AlphaFoldDB" id="A0A5B2TDR5"/>
<dbReference type="InterPro" id="IPR006685">
    <property type="entry name" value="MscS_channel_2nd"/>
</dbReference>
<evidence type="ECO:0000259" key="11">
    <source>
        <dbReference type="Pfam" id="PF21088"/>
    </source>
</evidence>
<evidence type="ECO:0000259" key="10">
    <source>
        <dbReference type="Pfam" id="PF00924"/>
    </source>
</evidence>
<dbReference type="InterPro" id="IPR023408">
    <property type="entry name" value="MscS_beta-dom_sf"/>
</dbReference>
<dbReference type="InterPro" id="IPR049142">
    <property type="entry name" value="MS_channel_1st"/>
</dbReference>
<evidence type="ECO:0000256" key="8">
    <source>
        <dbReference type="SAM" id="Phobius"/>
    </source>
</evidence>
<dbReference type="Proteomes" id="UP000322110">
    <property type="component" value="Unassembled WGS sequence"/>
</dbReference>
<feature type="transmembrane region" description="Helical" evidence="8">
    <location>
        <begin position="490"/>
        <end position="515"/>
    </location>
</feature>
<evidence type="ECO:0000256" key="3">
    <source>
        <dbReference type="ARBA" id="ARBA00022475"/>
    </source>
</evidence>
<dbReference type="SUPFAM" id="SSF50182">
    <property type="entry name" value="Sm-like ribonucleoproteins"/>
    <property type="match status" value="1"/>
</dbReference>
<feature type="transmembrane region" description="Helical" evidence="8">
    <location>
        <begin position="408"/>
        <end position="433"/>
    </location>
</feature>
<feature type="chain" id="PRO_5022744555" evidence="9">
    <location>
        <begin position="27"/>
        <end position="779"/>
    </location>
</feature>
<keyword evidence="9" id="KW-0732">Signal</keyword>
<feature type="transmembrane region" description="Helical" evidence="8">
    <location>
        <begin position="231"/>
        <end position="252"/>
    </location>
</feature>
<feature type="transmembrane region" description="Helical" evidence="8">
    <location>
        <begin position="258"/>
        <end position="282"/>
    </location>
</feature>
<feature type="domain" description="Mechanosensitive ion channel transmembrane helices 2/3" evidence="11">
    <location>
        <begin position="551"/>
        <end position="588"/>
    </location>
</feature>
<feature type="transmembrane region" description="Helical" evidence="8">
    <location>
        <begin position="178"/>
        <end position="196"/>
    </location>
</feature>
<dbReference type="RefSeq" id="WP_149812659.1">
    <property type="nucleotide sequence ID" value="NZ_VUKA01000006.1"/>
</dbReference>
<keyword evidence="3" id="KW-1003">Cell membrane</keyword>
<name>A0A5B2TDR5_9PROT</name>
<comment type="subcellular location">
    <subcellularLocation>
        <location evidence="1">Cell membrane</location>
        <topology evidence="1">Multi-pass membrane protein</topology>
    </subcellularLocation>
</comment>
<feature type="transmembrane region" description="Helical" evidence="8">
    <location>
        <begin position="547"/>
        <end position="567"/>
    </location>
</feature>
<feature type="compositionally biased region" description="Low complexity" evidence="7">
    <location>
        <begin position="89"/>
        <end position="112"/>
    </location>
</feature>
<dbReference type="InterPro" id="IPR010920">
    <property type="entry name" value="LSM_dom_sf"/>
</dbReference>
<feature type="transmembrane region" description="Helical" evidence="8">
    <location>
        <begin position="454"/>
        <end position="478"/>
    </location>
</feature>
<dbReference type="PANTHER" id="PTHR30460">
    <property type="entry name" value="MODERATE CONDUCTANCE MECHANOSENSITIVE CHANNEL YBIO"/>
    <property type="match status" value="1"/>
</dbReference>
<proteinExistence type="inferred from homology"/>
<dbReference type="SUPFAM" id="SSF82861">
    <property type="entry name" value="Mechanosensitive channel protein MscS (YggB), transmembrane region"/>
    <property type="match status" value="1"/>
</dbReference>